<sequence>MMSIFHRPGRTATGLLTLALIALLLILDARQSMPINPHAAPSPVALGSGQAPAGAHCTQR</sequence>
<comment type="caution">
    <text evidence="2">The sequence shown here is derived from an EMBL/GenBank/DDBJ whole genome shotgun (WGS) entry which is preliminary data.</text>
</comment>
<protein>
    <submittedName>
        <fullName evidence="2">Uncharacterized protein</fullName>
    </submittedName>
</protein>
<dbReference type="Proteomes" id="UP000294980">
    <property type="component" value="Unassembled WGS sequence"/>
</dbReference>
<feature type="region of interest" description="Disordered" evidence="1">
    <location>
        <begin position="38"/>
        <end position="60"/>
    </location>
</feature>
<dbReference type="EMBL" id="SLWX01000010">
    <property type="protein sequence ID" value="TCO75148.1"/>
    <property type="molecule type" value="Genomic_DNA"/>
</dbReference>
<reference evidence="2 3" key="1">
    <citation type="submission" date="2019-03" db="EMBL/GenBank/DDBJ databases">
        <title>Genomic Encyclopedia of Type Strains, Phase IV (KMG-IV): sequencing the most valuable type-strain genomes for metagenomic binning, comparative biology and taxonomic classification.</title>
        <authorList>
            <person name="Goeker M."/>
        </authorList>
    </citation>
    <scope>NUCLEOTIDE SEQUENCE [LARGE SCALE GENOMIC DNA]</scope>
    <source>
        <strain evidence="2 3">DSM 23344</strain>
    </source>
</reference>
<proteinExistence type="predicted"/>
<gene>
    <name evidence="2" type="ORF">EV688_110103</name>
</gene>
<keyword evidence="3" id="KW-1185">Reference proteome</keyword>
<accession>A0A4R2KXZ8</accession>
<organism evidence="2 3">
    <name type="scientific">Chromatocurvus halotolerans</name>
    <dbReference type="NCBI Taxonomy" id="1132028"/>
    <lineage>
        <taxon>Bacteria</taxon>
        <taxon>Pseudomonadati</taxon>
        <taxon>Pseudomonadota</taxon>
        <taxon>Gammaproteobacteria</taxon>
        <taxon>Cellvibrionales</taxon>
        <taxon>Halieaceae</taxon>
        <taxon>Chromatocurvus</taxon>
    </lineage>
</organism>
<name>A0A4R2KXZ8_9GAMM</name>
<dbReference type="AlphaFoldDB" id="A0A4R2KXZ8"/>
<evidence type="ECO:0000313" key="2">
    <source>
        <dbReference type="EMBL" id="TCO75148.1"/>
    </source>
</evidence>
<evidence type="ECO:0000256" key="1">
    <source>
        <dbReference type="SAM" id="MobiDB-lite"/>
    </source>
</evidence>
<evidence type="ECO:0000313" key="3">
    <source>
        <dbReference type="Proteomes" id="UP000294980"/>
    </source>
</evidence>